<dbReference type="OrthoDB" id="5574029at2"/>
<comment type="caution">
    <text evidence="1">The sequence shown here is derived from an EMBL/GenBank/DDBJ whole genome shotgun (WGS) entry which is preliminary data.</text>
</comment>
<name>A0A177N5M6_9GAMM</name>
<evidence type="ECO:0008006" key="3">
    <source>
        <dbReference type="Google" id="ProtNLM"/>
    </source>
</evidence>
<gene>
    <name evidence="1" type="ORF">A1507_18355</name>
</gene>
<sequence length="246" mass="27242">MKPVFLLLCLANVLFFFWQFHFGALTPATDRPSELPPILLVEERDAARRGAAISQVLDRNAAALQRLAVPKLLLPPQPQRLAGVTGAAENKPPRPAAVKREPVRINCYEAGPFADDAELQRWLKGKPLVSAQSFYRETAVPADYQVYYPAAKDAEQSRINKMMLQAKGIADIWMVPEGELKGALSLGVFVEKDRALSFREQLAARGIRAELRQRSKSRQALFVRFGASRTMTGGVAQQRVPAADCD</sequence>
<dbReference type="EMBL" id="LUUJ01000105">
    <property type="protein sequence ID" value="OAI12894.1"/>
    <property type="molecule type" value="Genomic_DNA"/>
</dbReference>
<proteinExistence type="predicted"/>
<organism evidence="1 2">
    <name type="scientific">Methylomonas koyamae</name>
    <dbReference type="NCBI Taxonomy" id="702114"/>
    <lineage>
        <taxon>Bacteria</taxon>
        <taxon>Pseudomonadati</taxon>
        <taxon>Pseudomonadota</taxon>
        <taxon>Gammaproteobacteria</taxon>
        <taxon>Methylococcales</taxon>
        <taxon>Methylococcaceae</taxon>
        <taxon>Methylomonas</taxon>
    </lineage>
</organism>
<dbReference type="Proteomes" id="UP000077857">
    <property type="component" value="Unassembled WGS sequence"/>
</dbReference>
<accession>A0A177N5M6</accession>
<evidence type="ECO:0000313" key="1">
    <source>
        <dbReference type="EMBL" id="OAI12894.1"/>
    </source>
</evidence>
<protein>
    <recommendedName>
        <fullName evidence="3">SPOR domain-containing protein</fullName>
    </recommendedName>
</protein>
<evidence type="ECO:0000313" key="2">
    <source>
        <dbReference type="Proteomes" id="UP000077857"/>
    </source>
</evidence>
<dbReference type="RefSeq" id="WP_064041692.1">
    <property type="nucleotide sequence ID" value="NZ_LUUJ01000105.1"/>
</dbReference>
<reference evidence="1 2" key="1">
    <citation type="submission" date="2016-03" db="EMBL/GenBank/DDBJ databases">
        <authorList>
            <person name="Ploux O."/>
        </authorList>
    </citation>
    <scope>NUCLEOTIDE SEQUENCE [LARGE SCALE GENOMIC DNA]</scope>
    <source>
        <strain evidence="1 2">R-45378</strain>
    </source>
</reference>
<dbReference type="AlphaFoldDB" id="A0A177N5M6"/>